<feature type="domain" description="3-hydroxyisobutyrate dehydrogenase-like NAD-binding" evidence="5">
    <location>
        <begin position="170"/>
        <end position="286"/>
    </location>
</feature>
<proteinExistence type="inferred from homology"/>
<dbReference type="Gene3D" id="1.10.1040.10">
    <property type="entry name" value="N-(1-d-carboxylethyl)-l-norvaline Dehydrogenase, domain 2"/>
    <property type="match status" value="1"/>
</dbReference>
<dbReference type="Pfam" id="PF03446">
    <property type="entry name" value="NAD_binding_2"/>
    <property type="match status" value="1"/>
</dbReference>
<dbReference type="PANTHER" id="PTHR43060:SF15">
    <property type="entry name" value="3-HYDROXYISOBUTYRATE DEHYDROGENASE-LIKE 1, MITOCHONDRIAL-RELATED"/>
    <property type="match status" value="1"/>
</dbReference>
<dbReference type="SUPFAM" id="SSF51735">
    <property type="entry name" value="NAD(P)-binding Rossmann-fold domains"/>
    <property type="match status" value="1"/>
</dbReference>
<dbReference type="InterPro" id="IPR036291">
    <property type="entry name" value="NAD(P)-bd_dom_sf"/>
</dbReference>
<protein>
    <submittedName>
        <fullName evidence="6">NAD(P)-dependent oxidoreductase</fullName>
    </submittedName>
</protein>
<keyword evidence="3" id="KW-0520">NAD</keyword>
<sequence>MADIGFIGLGVMGRPMAGHVLDGVASEGRGLVLLDSGRGNADALIERGATGVSTARAVAEACDLILVMLPDLPQLRGLLDGPDGLVAGLRRPTVLVICSTVSPDGVRELDAELAARTDLLRLVDAPVSGGEIGAVAGTMSIMVGGPRGLVDQVMPVLSLMGTPVHLGPLGAGQVAKACNQLICAAQLVAIAEAAVVAERAGLDVGRLLTLLQGGYAASTILADKATRFAEKDYRVSGAAKFMVKDLAAYRAEADRTTTRTVIADRLHEAFSDLTALGMGDQDTSVVQAYISGLTGEGR</sequence>
<keyword evidence="7" id="KW-1185">Reference proteome</keyword>
<feature type="domain" description="6-phosphogluconate dehydrogenase NADP-binding" evidence="4">
    <location>
        <begin position="3"/>
        <end position="164"/>
    </location>
</feature>
<dbReference type="SUPFAM" id="SSF48179">
    <property type="entry name" value="6-phosphogluconate dehydrogenase C-terminal domain-like"/>
    <property type="match status" value="1"/>
</dbReference>
<evidence type="ECO:0000256" key="2">
    <source>
        <dbReference type="ARBA" id="ARBA00023002"/>
    </source>
</evidence>
<organism evidence="6 7">
    <name type="scientific">Cellulomonas chengniuliangii</name>
    <dbReference type="NCBI Taxonomy" id="2968084"/>
    <lineage>
        <taxon>Bacteria</taxon>
        <taxon>Bacillati</taxon>
        <taxon>Actinomycetota</taxon>
        <taxon>Actinomycetes</taxon>
        <taxon>Micrococcales</taxon>
        <taxon>Cellulomonadaceae</taxon>
        <taxon>Cellulomonas</taxon>
    </lineage>
</organism>
<dbReference type="InterPro" id="IPR029154">
    <property type="entry name" value="HIBADH-like_NADP-bd"/>
</dbReference>
<evidence type="ECO:0000256" key="1">
    <source>
        <dbReference type="ARBA" id="ARBA00009080"/>
    </source>
</evidence>
<dbReference type="Proteomes" id="UP001316189">
    <property type="component" value="Chromosome"/>
</dbReference>
<dbReference type="InterPro" id="IPR002204">
    <property type="entry name" value="3-OH-isobutyrate_DH-rel_CS"/>
</dbReference>
<accession>A0ABY5KZI2</accession>
<name>A0ABY5KZI2_9CELL</name>
<dbReference type="EMBL" id="CP101988">
    <property type="protein sequence ID" value="UUI74646.1"/>
    <property type="molecule type" value="Genomic_DNA"/>
</dbReference>
<evidence type="ECO:0000259" key="5">
    <source>
        <dbReference type="Pfam" id="PF14833"/>
    </source>
</evidence>
<evidence type="ECO:0000259" key="4">
    <source>
        <dbReference type="Pfam" id="PF03446"/>
    </source>
</evidence>
<dbReference type="InterPro" id="IPR008927">
    <property type="entry name" value="6-PGluconate_DH-like_C_sf"/>
</dbReference>
<dbReference type="InterPro" id="IPR006115">
    <property type="entry name" value="6PGDH_NADP-bd"/>
</dbReference>
<comment type="similarity">
    <text evidence="1">Belongs to the HIBADH-related family.</text>
</comment>
<dbReference type="Gene3D" id="3.40.50.720">
    <property type="entry name" value="NAD(P)-binding Rossmann-like Domain"/>
    <property type="match status" value="1"/>
</dbReference>
<dbReference type="Pfam" id="PF14833">
    <property type="entry name" value="NAD_binding_11"/>
    <property type="match status" value="1"/>
</dbReference>
<gene>
    <name evidence="6" type="ORF">NP064_12720</name>
</gene>
<evidence type="ECO:0000256" key="3">
    <source>
        <dbReference type="ARBA" id="ARBA00023027"/>
    </source>
</evidence>
<keyword evidence="2" id="KW-0560">Oxidoreductase</keyword>
<dbReference type="PIRSF" id="PIRSF000103">
    <property type="entry name" value="HIBADH"/>
    <property type="match status" value="1"/>
</dbReference>
<evidence type="ECO:0000313" key="6">
    <source>
        <dbReference type="EMBL" id="UUI74646.1"/>
    </source>
</evidence>
<dbReference type="PANTHER" id="PTHR43060">
    <property type="entry name" value="3-HYDROXYISOBUTYRATE DEHYDROGENASE-LIKE 1, MITOCHONDRIAL-RELATED"/>
    <property type="match status" value="1"/>
</dbReference>
<dbReference type="InterPro" id="IPR015815">
    <property type="entry name" value="HIBADH-related"/>
</dbReference>
<reference evidence="6 7" key="1">
    <citation type="submission" date="2022-07" db="EMBL/GenBank/DDBJ databases">
        <title>Novel species in genus cellulomonas.</title>
        <authorList>
            <person name="Ye L."/>
        </authorList>
    </citation>
    <scope>NUCLEOTIDE SEQUENCE [LARGE SCALE GENOMIC DNA]</scope>
    <source>
        <strain evidence="7">zg-Y338</strain>
    </source>
</reference>
<dbReference type="InterPro" id="IPR013328">
    <property type="entry name" value="6PGD_dom2"/>
</dbReference>
<dbReference type="PROSITE" id="PS00895">
    <property type="entry name" value="3_HYDROXYISOBUT_DH"/>
    <property type="match status" value="1"/>
</dbReference>
<evidence type="ECO:0000313" key="7">
    <source>
        <dbReference type="Proteomes" id="UP001316189"/>
    </source>
</evidence>
<dbReference type="RefSeq" id="WP_227570637.1">
    <property type="nucleotide sequence ID" value="NZ_CP101988.1"/>
</dbReference>